<name>A0A7J6V667_THATH</name>
<reference evidence="1 2" key="1">
    <citation type="submission" date="2020-06" db="EMBL/GenBank/DDBJ databases">
        <title>Transcriptomic and genomic resources for Thalictrum thalictroides and T. hernandezii: Facilitating candidate gene discovery in an emerging model plant lineage.</title>
        <authorList>
            <person name="Arias T."/>
            <person name="Riano-Pachon D.M."/>
            <person name="Di Stilio V.S."/>
        </authorList>
    </citation>
    <scope>NUCLEOTIDE SEQUENCE [LARGE SCALE GENOMIC DNA]</scope>
    <source>
        <strain evidence="2">cv. WT478/WT964</strain>
        <tissue evidence="1">Leaves</tissue>
    </source>
</reference>
<dbReference type="AlphaFoldDB" id="A0A7J6V667"/>
<evidence type="ECO:0000313" key="1">
    <source>
        <dbReference type="EMBL" id="KAF5179680.1"/>
    </source>
</evidence>
<keyword evidence="2" id="KW-1185">Reference proteome</keyword>
<proteinExistence type="predicted"/>
<gene>
    <name evidence="1" type="ORF">FRX31_030734</name>
</gene>
<comment type="caution">
    <text evidence="1">The sequence shown here is derived from an EMBL/GenBank/DDBJ whole genome shotgun (WGS) entry which is preliminary data.</text>
</comment>
<evidence type="ECO:0000313" key="2">
    <source>
        <dbReference type="Proteomes" id="UP000554482"/>
    </source>
</evidence>
<organism evidence="1 2">
    <name type="scientific">Thalictrum thalictroides</name>
    <name type="common">Rue-anemone</name>
    <name type="synonym">Anemone thalictroides</name>
    <dbReference type="NCBI Taxonomy" id="46969"/>
    <lineage>
        <taxon>Eukaryota</taxon>
        <taxon>Viridiplantae</taxon>
        <taxon>Streptophyta</taxon>
        <taxon>Embryophyta</taxon>
        <taxon>Tracheophyta</taxon>
        <taxon>Spermatophyta</taxon>
        <taxon>Magnoliopsida</taxon>
        <taxon>Ranunculales</taxon>
        <taxon>Ranunculaceae</taxon>
        <taxon>Thalictroideae</taxon>
        <taxon>Thalictrum</taxon>
    </lineage>
</organism>
<dbReference type="Proteomes" id="UP000554482">
    <property type="component" value="Unassembled WGS sequence"/>
</dbReference>
<sequence>MMVAVSGGMKQQRNQIIDADVILHRDGCFGVREIKERCMEKCGMHFRDATCTVIMKVCYCHSLYFTHSQIRENSGTNLRRNPRNGQENLE</sequence>
<protein>
    <submittedName>
        <fullName evidence="1">Uncharacterized protein</fullName>
    </submittedName>
</protein>
<accession>A0A7J6V667</accession>
<dbReference type="EMBL" id="JABWDY010038477">
    <property type="protein sequence ID" value="KAF5179680.1"/>
    <property type="molecule type" value="Genomic_DNA"/>
</dbReference>